<dbReference type="SUPFAM" id="SSF53474">
    <property type="entry name" value="alpha/beta-Hydrolases"/>
    <property type="match status" value="1"/>
</dbReference>
<feature type="transmembrane region" description="Helical" evidence="1">
    <location>
        <begin position="33"/>
        <end position="61"/>
    </location>
</feature>
<evidence type="ECO:0000256" key="1">
    <source>
        <dbReference type="SAM" id="Phobius"/>
    </source>
</evidence>
<dbReference type="AlphaFoldDB" id="A0A9D7HM17"/>
<dbReference type="EMBL" id="JADJEV010000003">
    <property type="protein sequence ID" value="MBK6973253.1"/>
    <property type="molecule type" value="Genomic_DNA"/>
</dbReference>
<dbReference type="Gene3D" id="3.40.50.1820">
    <property type="entry name" value="alpha/beta hydrolase"/>
    <property type="match status" value="1"/>
</dbReference>
<accession>A0A9D7HM17</accession>
<keyword evidence="1" id="KW-0472">Membrane</keyword>
<gene>
    <name evidence="2" type="ORF">IPH26_10030</name>
</gene>
<dbReference type="Proteomes" id="UP000807785">
    <property type="component" value="Unassembled WGS sequence"/>
</dbReference>
<evidence type="ECO:0000313" key="2">
    <source>
        <dbReference type="EMBL" id="MBK6973253.1"/>
    </source>
</evidence>
<dbReference type="Pfam" id="PF02089">
    <property type="entry name" value="Palm_thioest"/>
    <property type="match status" value="1"/>
</dbReference>
<keyword evidence="1" id="KW-1133">Transmembrane helix</keyword>
<name>A0A9D7HM17_9PROT</name>
<proteinExistence type="predicted"/>
<keyword evidence="1" id="KW-0812">Transmembrane</keyword>
<dbReference type="PANTHER" id="PTHR37946:SF1">
    <property type="entry name" value="SLL1969 PROTEIN"/>
    <property type="match status" value="1"/>
</dbReference>
<evidence type="ECO:0000313" key="3">
    <source>
        <dbReference type="Proteomes" id="UP000807785"/>
    </source>
</evidence>
<reference evidence="2" key="1">
    <citation type="submission" date="2020-10" db="EMBL/GenBank/DDBJ databases">
        <title>Connecting structure to function with the recovery of over 1000 high-quality activated sludge metagenome-assembled genomes encoding full-length rRNA genes using long-read sequencing.</title>
        <authorList>
            <person name="Singleton C.M."/>
            <person name="Petriglieri F."/>
            <person name="Kristensen J.M."/>
            <person name="Kirkegaard R.H."/>
            <person name="Michaelsen T.Y."/>
            <person name="Andersen M.H."/>
            <person name="Karst S.M."/>
            <person name="Dueholm M.S."/>
            <person name="Nielsen P.H."/>
            <person name="Albertsen M."/>
        </authorList>
    </citation>
    <scope>NUCLEOTIDE SEQUENCE</scope>
    <source>
        <strain evidence="2">Bjer_18-Q3-R1-45_BAT3C.347</strain>
    </source>
</reference>
<sequence length="321" mass="34998">MLASVLTLILFVEMFVYCGYAVARVVLGAWSPGFAILFILGMPIVLRGLLTAIGFAVSWFFRSPRPQSGSITLLEGLWMFVREWAAMSFQYGFGQAFESVFVAPDRLRRVASGETPVLLVHGYLCNRGVWWWLKPRIENAGHVVATVTLEPVLGEIDDGVRPLMERIEAVCRETGASRVTLVCHSMGGLTARAYVRACGSERVARLITIATPHQGSAMARFGLGRNARQMRDGSAWIAALGQAALPAALPVVSIYSLHDSLLVPQDNAILPGAQLMPLTGRGHNEMLVSRATLDFLLGEFDSAPTKAQRHELKSEYPASIG</sequence>
<dbReference type="PANTHER" id="PTHR37946">
    <property type="entry name" value="SLL1969 PROTEIN"/>
    <property type="match status" value="1"/>
</dbReference>
<dbReference type="InterPro" id="IPR029058">
    <property type="entry name" value="AB_hydrolase_fold"/>
</dbReference>
<comment type="caution">
    <text evidence="2">The sequence shown here is derived from an EMBL/GenBank/DDBJ whole genome shotgun (WGS) entry which is preliminary data.</text>
</comment>
<protein>
    <submittedName>
        <fullName evidence="2">Lipase</fullName>
    </submittedName>
</protein>
<organism evidence="2 3">
    <name type="scientific">Candidatus Methylophosphatis roskildensis</name>
    <dbReference type="NCBI Taxonomy" id="2899263"/>
    <lineage>
        <taxon>Bacteria</taxon>
        <taxon>Pseudomonadati</taxon>
        <taxon>Pseudomonadota</taxon>
        <taxon>Betaproteobacteria</taxon>
        <taxon>Nitrosomonadales</taxon>
        <taxon>Sterolibacteriaceae</taxon>
        <taxon>Candidatus Methylophosphatis</taxon>
    </lineage>
</organism>